<sequence>MAASTVMLATPSGEREKLPIYPQPATSLELIDEPLPLEKEIGVARRAATQTVRDIQAQAQGVVSKWIGVEKAVEHRVKALAAPNESMTPALLFVGIATLTGSILTRNRMLLTRLVIPPAFLIGSMNYFLPQTSANISAYCASIEEAHFPTLAEKHAIANAHTAMTWYRLKDATQSGREKMGDGVLAAVEATQSLTGLKLKEALGWSKARAAEVKEQARVIAEDAEAKVRETTTAAETKVEEKTEEVKSDRLV</sequence>
<keyword evidence="1" id="KW-0999">Mitochondrion inner membrane</keyword>
<evidence type="ECO:0000256" key="1">
    <source>
        <dbReference type="RuleBase" id="RU363021"/>
    </source>
</evidence>
<comment type="caution">
    <text evidence="3">The sequence shown here is derived from an EMBL/GenBank/DDBJ whole genome shotgun (WGS) entry which is preliminary data.</text>
</comment>
<gene>
    <name evidence="3" type="ORF">BD626DRAFT_549343</name>
</gene>
<keyword evidence="4" id="KW-1185">Reference proteome</keyword>
<dbReference type="GO" id="GO:0061617">
    <property type="term" value="C:MICOS complex"/>
    <property type="evidence" value="ECO:0007669"/>
    <property type="project" value="UniProtKB-UniRule"/>
</dbReference>
<reference evidence="3 4" key="1">
    <citation type="journal article" date="2019" name="New Phytol.">
        <title>Comparative genomics reveals unique wood-decay strategies and fruiting body development in the Schizophyllaceae.</title>
        <authorList>
            <person name="Almasi E."/>
            <person name="Sahu N."/>
            <person name="Krizsan K."/>
            <person name="Balint B."/>
            <person name="Kovacs G.M."/>
            <person name="Kiss B."/>
            <person name="Cseklye J."/>
            <person name="Drula E."/>
            <person name="Henrissat B."/>
            <person name="Nagy I."/>
            <person name="Chovatia M."/>
            <person name="Adam C."/>
            <person name="LaButti K."/>
            <person name="Lipzen A."/>
            <person name="Riley R."/>
            <person name="Grigoriev I.V."/>
            <person name="Nagy L.G."/>
        </authorList>
    </citation>
    <scope>NUCLEOTIDE SEQUENCE [LARGE SCALE GENOMIC DNA]</scope>
    <source>
        <strain evidence="3 4">NL-1724</strain>
    </source>
</reference>
<evidence type="ECO:0000313" key="4">
    <source>
        <dbReference type="Proteomes" id="UP000320762"/>
    </source>
</evidence>
<dbReference type="STRING" id="97359.A0A550C8I7"/>
<evidence type="ECO:0000256" key="2">
    <source>
        <dbReference type="SAM" id="MobiDB-lite"/>
    </source>
</evidence>
<dbReference type="OrthoDB" id="2399148at2759"/>
<accession>A0A550C8I7</accession>
<protein>
    <recommendedName>
        <fullName evidence="1">MICOS complex subunit</fullName>
    </recommendedName>
</protein>
<dbReference type="GO" id="GO:0044284">
    <property type="term" value="C:mitochondrial crista junction"/>
    <property type="evidence" value="ECO:0007669"/>
    <property type="project" value="TreeGrafter"/>
</dbReference>
<keyword evidence="1" id="KW-0496">Mitochondrion</keyword>
<dbReference type="PANTHER" id="PTHR28268:SF1">
    <property type="entry name" value="MICOS SUBUNIT MIC26"/>
    <property type="match status" value="1"/>
</dbReference>
<dbReference type="InterPro" id="IPR019166">
    <property type="entry name" value="MIC26/MIC27"/>
</dbReference>
<comment type="subunit">
    <text evidence="1">Component of the mitochondrial contact site and cristae organizing system (MICOS) complex.</text>
</comment>
<dbReference type="PANTHER" id="PTHR28268">
    <property type="entry name" value="MICOS SUBUNIT MIC26"/>
    <property type="match status" value="1"/>
</dbReference>
<dbReference type="Pfam" id="PF09769">
    <property type="entry name" value="ApoO"/>
    <property type="match status" value="1"/>
</dbReference>
<keyword evidence="1" id="KW-0472">Membrane</keyword>
<name>A0A550C8I7_9AGAR</name>
<dbReference type="GO" id="GO:0042407">
    <property type="term" value="P:cristae formation"/>
    <property type="evidence" value="ECO:0007669"/>
    <property type="project" value="InterPro"/>
</dbReference>
<dbReference type="InterPro" id="IPR033181">
    <property type="entry name" value="Mic26_fungi"/>
</dbReference>
<comment type="subcellular location">
    <subcellularLocation>
        <location evidence="1">Mitochondrion inner membrane</location>
    </subcellularLocation>
</comment>
<dbReference type="AlphaFoldDB" id="A0A550C8I7"/>
<feature type="region of interest" description="Disordered" evidence="2">
    <location>
        <begin position="229"/>
        <end position="252"/>
    </location>
</feature>
<organism evidence="3 4">
    <name type="scientific">Schizophyllum amplum</name>
    <dbReference type="NCBI Taxonomy" id="97359"/>
    <lineage>
        <taxon>Eukaryota</taxon>
        <taxon>Fungi</taxon>
        <taxon>Dikarya</taxon>
        <taxon>Basidiomycota</taxon>
        <taxon>Agaricomycotina</taxon>
        <taxon>Agaricomycetes</taxon>
        <taxon>Agaricomycetidae</taxon>
        <taxon>Agaricales</taxon>
        <taxon>Schizophyllaceae</taxon>
        <taxon>Schizophyllum</taxon>
    </lineage>
</organism>
<proteinExistence type="predicted"/>
<dbReference type="EMBL" id="VDMD01000018">
    <property type="protein sequence ID" value="TRM61114.1"/>
    <property type="molecule type" value="Genomic_DNA"/>
</dbReference>
<dbReference type="Proteomes" id="UP000320762">
    <property type="component" value="Unassembled WGS sequence"/>
</dbReference>
<comment type="function">
    <text evidence="1">Component of the MICOS complex, a large protein complex of the mitochondrial inner membrane that plays crucial roles in the maintenance of crista junctions, inner membrane architecture, and formation of contact sites to the outer membrane.</text>
</comment>
<evidence type="ECO:0000313" key="3">
    <source>
        <dbReference type="EMBL" id="TRM61114.1"/>
    </source>
</evidence>
<feature type="compositionally biased region" description="Basic and acidic residues" evidence="2">
    <location>
        <begin position="237"/>
        <end position="252"/>
    </location>
</feature>